<dbReference type="InterPro" id="IPR001737">
    <property type="entry name" value="KsgA/Erm"/>
</dbReference>
<dbReference type="InterPro" id="IPR029063">
    <property type="entry name" value="SAM-dependent_MTases_sf"/>
</dbReference>
<dbReference type="AlphaFoldDB" id="A0A6A5KCY4"/>
<dbReference type="GO" id="GO:0003723">
    <property type="term" value="F:RNA binding"/>
    <property type="evidence" value="ECO:0007669"/>
    <property type="project" value="UniProtKB-UniRule"/>
</dbReference>
<comment type="catalytic activity">
    <reaction evidence="7">
        <text>adenosine(1779)/adenosine(1780) in 18S rRNA + 4 S-adenosyl-L-methionine = N(6)-dimethyladenosine(1779)/N(6)-dimethyladenosine(1780) in 18S rRNA + 4 S-adenosyl-L-homocysteine + 4 H(+)</text>
        <dbReference type="Rhea" id="RHEA:42780"/>
        <dbReference type="Rhea" id="RHEA-COMP:10234"/>
        <dbReference type="Rhea" id="RHEA-COMP:10236"/>
        <dbReference type="ChEBI" id="CHEBI:15378"/>
        <dbReference type="ChEBI" id="CHEBI:57856"/>
        <dbReference type="ChEBI" id="CHEBI:59789"/>
        <dbReference type="ChEBI" id="CHEBI:74411"/>
        <dbReference type="ChEBI" id="CHEBI:74493"/>
        <dbReference type="EC" id="2.1.1.183"/>
    </reaction>
</comment>
<dbReference type="SUPFAM" id="SSF53335">
    <property type="entry name" value="S-adenosyl-L-methionine-dependent methyltransferases"/>
    <property type="match status" value="1"/>
</dbReference>
<evidence type="ECO:0000256" key="8">
    <source>
        <dbReference type="ARBA" id="ARBA00061109"/>
    </source>
</evidence>
<feature type="binding site" evidence="9">
    <location>
        <position position="117"/>
    </location>
    <ligand>
        <name>S-adenosyl-L-methionine</name>
        <dbReference type="ChEBI" id="CHEBI:59789"/>
    </ligand>
</feature>
<evidence type="ECO:0000256" key="9">
    <source>
        <dbReference type="PROSITE-ProRule" id="PRU01026"/>
    </source>
</evidence>
<dbReference type="EC" id="2.1.1.-" evidence="10"/>
<evidence type="ECO:0000256" key="6">
    <source>
        <dbReference type="ARBA" id="ARBA00022884"/>
    </source>
</evidence>
<evidence type="ECO:0000256" key="10">
    <source>
        <dbReference type="RuleBase" id="RU362106"/>
    </source>
</evidence>
<keyword evidence="2 10" id="KW-0698">rRNA processing</keyword>
<keyword evidence="3 9" id="KW-0489">Methyltransferase</keyword>
<comment type="similarity">
    <text evidence="8 9 10">Belongs to the class I-like SAM-binding methyltransferase superfamily. rRNA adenine N(6)-methyltransferase family.</text>
</comment>
<dbReference type="PANTHER" id="PTHR11727:SF7">
    <property type="entry name" value="DIMETHYLADENOSINE TRANSFERASE-RELATED"/>
    <property type="match status" value="1"/>
</dbReference>
<dbReference type="SMART" id="SM00650">
    <property type="entry name" value="rADc"/>
    <property type="match status" value="1"/>
</dbReference>
<dbReference type="CDD" id="cd02440">
    <property type="entry name" value="AdoMet_MTases"/>
    <property type="match status" value="1"/>
</dbReference>
<keyword evidence="4 9" id="KW-0808">Transferase</keyword>
<organism evidence="13 14">
    <name type="scientific">Decorospora gaudefroyi</name>
    <dbReference type="NCBI Taxonomy" id="184978"/>
    <lineage>
        <taxon>Eukaryota</taxon>
        <taxon>Fungi</taxon>
        <taxon>Dikarya</taxon>
        <taxon>Ascomycota</taxon>
        <taxon>Pezizomycotina</taxon>
        <taxon>Dothideomycetes</taxon>
        <taxon>Pleosporomycetidae</taxon>
        <taxon>Pleosporales</taxon>
        <taxon>Pleosporineae</taxon>
        <taxon>Pleosporaceae</taxon>
        <taxon>Decorospora</taxon>
    </lineage>
</organism>
<dbReference type="Proteomes" id="UP000800040">
    <property type="component" value="Unassembled WGS sequence"/>
</dbReference>
<proteinExistence type="inferred from homology"/>
<dbReference type="InterPro" id="IPR020596">
    <property type="entry name" value="rRNA_Ade_Mease_Trfase_CS"/>
</dbReference>
<dbReference type="EMBL" id="ML975323">
    <property type="protein sequence ID" value="KAF1833197.1"/>
    <property type="molecule type" value="Genomic_DNA"/>
</dbReference>
<dbReference type="InterPro" id="IPR011530">
    <property type="entry name" value="rRNA_adenine_dimethylase"/>
</dbReference>
<keyword evidence="6 9" id="KW-0694">RNA-binding</keyword>
<dbReference type="FunFam" id="3.40.50.150:FF:000007">
    <property type="entry name" value="rRNA adenine N(6)-methyltransferase"/>
    <property type="match status" value="1"/>
</dbReference>
<evidence type="ECO:0000256" key="2">
    <source>
        <dbReference type="ARBA" id="ARBA00022552"/>
    </source>
</evidence>
<feature type="binding site" evidence="9">
    <location>
        <position position="41"/>
    </location>
    <ligand>
        <name>S-adenosyl-L-methionine</name>
        <dbReference type="ChEBI" id="CHEBI:59789"/>
    </ligand>
</feature>
<dbReference type="PROSITE" id="PS51689">
    <property type="entry name" value="SAM_RNA_A_N6_MT"/>
    <property type="match status" value="1"/>
</dbReference>
<keyword evidence="14" id="KW-1185">Reference proteome</keyword>
<feature type="binding site" evidence="9">
    <location>
        <position position="68"/>
    </location>
    <ligand>
        <name>S-adenosyl-L-methionine</name>
        <dbReference type="ChEBI" id="CHEBI:59789"/>
    </ligand>
</feature>
<evidence type="ECO:0000256" key="5">
    <source>
        <dbReference type="ARBA" id="ARBA00022691"/>
    </source>
</evidence>
<keyword evidence="5 9" id="KW-0949">S-adenosyl-L-methionine</keyword>
<accession>A0A6A5KCY4</accession>
<feature type="binding site" evidence="9">
    <location>
        <position position="43"/>
    </location>
    <ligand>
        <name>S-adenosyl-L-methionine</name>
        <dbReference type="ChEBI" id="CHEBI:59789"/>
    </ligand>
</feature>
<evidence type="ECO:0000259" key="12">
    <source>
        <dbReference type="SMART" id="SM00650"/>
    </source>
</evidence>
<dbReference type="OrthoDB" id="74991at2759"/>
<feature type="region of interest" description="Disordered" evidence="11">
    <location>
        <begin position="1"/>
        <end position="24"/>
    </location>
</feature>
<evidence type="ECO:0000256" key="4">
    <source>
        <dbReference type="ARBA" id="ARBA00022679"/>
    </source>
</evidence>
<gene>
    <name evidence="13" type="ORF">BDW02DRAFT_570288</name>
</gene>
<dbReference type="GO" id="GO:0052909">
    <property type="term" value="F:18S rRNA (adenine(1779)-N(6)/adenine(1780)-N(6))-dimethyltransferase activity"/>
    <property type="evidence" value="ECO:0007669"/>
    <property type="project" value="UniProtKB-EC"/>
</dbReference>
<feature type="binding site" evidence="9">
    <location>
        <position position="133"/>
    </location>
    <ligand>
        <name>S-adenosyl-L-methionine</name>
        <dbReference type="ChEBI" id="CHEBI:59789"/>
    </ligand>
</feature>
<evidence type="ECO:0000256" key="11">
    <source>
        <dbReference type="SAM" id="MobiDB-lite"/>
    </source>
</evidence>
<name>A0A6A5KCY4_9PLEO</name>
<dbReference type="PROSITE" id="PS01131">
    <property type="entry name" value="RRNA_A_DIMETH"/>
    <property type="match status" value="1"/>
</dbReference>
<evidence type="ECO:0000256" key="1">
    <source>
        <dbReference type="ARBA" id="ARBA00002977"/>
    </source>
</evidence>
<dbReference type="Gene3D" id="3.40.50.150">
    <property type="entry name" value="Vaccinia Virus protein VP39"/>
    <property type="match status" value="1"/>
</dbReference>
<dbReference type="NCBIfam" id="TIGR00755">
    <property type="entry name" value="ksgA"/>
    <property type="match status" value="1"/>
</dbReference>
<feature type="domain" description="Ribosomal RNA adenine methylase transferase N-terminal" evidence="12">
    <location>
        <begin position="48"/>
        <end position="218"/>
    </location>
</feature>
<dbReference type="GO" id="GO:0005730">
    <property type="term" value="C:nucleolus"/>
    <property type="evidence" value="ECO:0007669"/>
    <property type="project" value="TreeGrafter"/>
</dbReference>
<feature type="binding site" evidence="9">
    <location>
        <position position="89"/>
    </location>
    <ligand>
        <name>S-adenosyl-L-methionine</name>
        <dbReference type="ChEBI" id="CHEBI:59789"/>
    </ligand>
</feature>
<evidence type="ECO:0000256" key="3">
    <source>
        <dbReference type="ARBA" id="ARBA00022603"/>
    </source>
</evidence>
<dbReference type="Gene3D" id="1.10.8.480">
    <property type="match status" value="1"/>
</dbReference>
<evidence type="ECO:0000313" key="14">
    <source>
        <dbReference type="Proteomes" id="UP000800040"/>
    </source>
</evidence>
<dbReference type="Pfam" id="PF00398">
    <property type="entry name" value="RrnaAD"/>
    <property type="match status" value="1"/>
</dbReference>
<sequence length="384" mass="43500">MPKAKQKRTGATDKTSPYSKPSAKSAAAHSIFKMDKDLGQHILKNPGVATAIVQKAHLKQSDHVLEVGPGTGNLTVLILKASKQVTAVEMDPRMAAELTKRTQGTAEEKKLKIILGDVIKMPDLPHFNVCISNTPYQISSPLVFKLLSLPNPPRACILMFQREFAMRLFAKPGEKLYSRLSVNVQMWSKVSHIMKVGRNNFNPPPQVESNVVRIEPKNPRPQIAYEEWDGLLRICFVRKNRTLRAAFLGTSAVLDLLANNYRLYCSQNDIPIDDAPLDPSEHAEPEVEVEAMDLDDEWKGFSDPDEEEDELPDFFKQLKEEQRKKGEKGVNRKKKGRLSELVREKVRKVLEDDTQLADKRARLCDEGDFLRLLYAFNREGVHFS</sequence>
<comment type="function">
    <text evidence="1">Specifically dimethylates two adjacent adenosines in the loop of a conserved hairpin near the 3'-end of 18S rRNA in the 40S particle.</text>
</comment>
<dbReference type="InterPro" id="IPR020598">
    <property type="entry name" value="rRNA_Ade_methylase_Trfase_N"/>
</dbReference>
<protein>
    <recommendedName>
        <fullName evidence="10">rRNA adenine N(6)-methyltransferase</fullName>
        <ecNumber evidence="10">2.1.1.-</ecNumber>
    </recommendedName>
</protein>
<evidence type="ECO:0000313" key="13">
    <source>
        <dbReference type="EMBL" id="KAF1833197.1"/>
    </source>
</evidence>
<dbReference type="PANTHER" id="PTHR11727">
    <property type="entry name" value="DIMETHYLADENOSINE TRANSFERASE"/>
    <property type="match status" value="1"/>
</dbReference>
<evidence type="ECO:0000256" key="7">
    <source>
        <dbReference type="ARBA" id="ARBA00049478"/>
    </source>
</evidence>
<reference evidence="13" key="1">
    <citation type="submission" date="2020-01" db="EMBL/GenBank/DDBJ databases">
        <authorList>
            <consortium name="DOE Joint Genome Institute"/>
            <person name="Haridas S."/>
            <person name="Albert R."/>
            <person name="Binder M."/>
            <person name="Bloem J."/>
            <person name="Labutti K."/>
            <person name="Salamov A."/>
            <person name="Andreopoulos B."/>
            <person name="Baker S.E."/>
            <person name="Barry K."/>
            <person name="Bills G."/>
            <person name="Bluhm B.H."/>
            <person name="Cannon C."/>
            <person name="Castanera R."/>
            <person name="Culley D.E."/>
            <person name="Daum C."/>
            <person name="Ezra D."/>
            <person name="Gonzalez J.B."/>
            <person name="Henrissat B."/>
            <person name="Kuo A."/>
            <person name="Liang C."/>
            <person name="Lipzen A."/>
            <person name="Lutzoni F."/>
            <person name="Magnuson J."/>
            <person name="Mondo S."/>
            <person name="Nolan M."/>
            <person name="Ohm R."/>
            <person name="Pangilinan J."/>
            <person name="Park H.-J."/>
            <person name="Ramirez L."/>
            <person name="Alfaro M."/>
            <person name="Sun H."/>
            <person name="Tritt A."/>
            <person name="Yoshinaga Y."/>
            <person name="Zwiers L.-H."/>
            <person name="Turgeon B.G."/>
            <person name="Goodwin S.B."/>
            <person name="Spatafora J.W."/>
            <person name="Crous P.W."/>
            <person name="Grigoriev I.V."/>
        </authorList>
    </citation>
    <scope>NUCLEOTIDE SEQUENCE</scope>
    <source>
        <strain evidence="13">P77</strain>
    </source>
</reference>